<dbReference type="GO" id="GO:0003700">
    <property type="term" value="F:DNA-binding transcription factor activity"/>
    <property type="evidence" value="ECO:0007669"/>
    <property type="project" value="TreeGrafter"/>
</dbReference>
<dbReference type="InterPro" id="IPR050807">
    <property type="entry name" value="TransReg_Diox_bact_type"/>
</dbReference>
<reference evidence="3 4" key="1">
    <citation type="submission" date="2018-10" db="EMBL/GenBank/DDBJ databases">
        <authorList>
            <person name="Criscuolo A."/>
        </authorList>
    </citation>
    <scope>NUCLEOTIDE SEQUENCE [LARGE SCALE GENOMIC DNA]</scope>
    <source>
        <strain evidence="3">DnA1</strain>
    </source>
</reference>
<accession>A0A3P4B5X5</accession>
<dbReference type="RefSeq" id="WP_050729724.1">
    <property type="nucleotide sequence ID" value="NZ_UWPJ01000029.1"/>
</dbReference>
<evidence type="ECO:0000313" key="3">
    <source>
        <dbReference type="EMBL" id="VCU71704.1"/>
    </source>
</evidence>
<dbReference type="InterPro" id="IPR001387">
    <property type="entry name" value="Cro/C1-type_HTH"/>
</dbReference>
<dbReference type="AlphaFoldDB" id="A0A3P4B5X5"/>
<keyword evidence="1" id="KW-0238">DNA-binding</keyword>
<dbReference type="PROSITE" id="PS50943">
    <property type="entry name" value="HTH_CROC1"/>
    <property type="match status" value="1"/>
</dbReference>
<sequence>MPTLGEKVRTLRKKAGLTLEQFAEQIGASKSSVWELENKEKARPSADRINEVAKVLGVTPEFLMNDDVAEPSIDVADEAFFRKYQSLDTGVKQQLQEILSVLDKKAGS</sequence>
<dbReference type="InterPro" id="IPR010982">
    <property type="entry name" value="Lambda_DNA-bd_dom_sf"/>
</dbReference>
<dbReference type="SUPFAM" id="SSF47413">
    <property type="entry name" value="lambda repressor-like DNA-binding domains"/>
    <property type="match status" value="1"/>
</dbReference>
<dbReference type="PANTHER" id="PTHR46797:SF1">
    <property type="entry name" value="METHYLPHOSPHONATE SYNTHASE"/>
    <property type="match status" value="1"/>
</dbReference>
<organism evidence="3 4">
    <name type="scientific">Pigmentiphaga humi</name>
    <dbReference type="NCBI Taxonomy" id="2478468"/>
    <lineage>
        <taxon>Bacteria</taxon>
        <taxon>Pseudomonadati</taxon>
        <taxon>Pseudomonadota</taxon>
        <taxon>Betaproteobacteria</taxon>
        <taxon>Burkholderiales</taxon>
        <taxon>Alcaligenaceae</taxon>
        <taxon>Pigmentiphaga</taxon>
    </lineage>
</organism>
<dbReference type="EMBL" id="UWPJ01000029">
    <property type="protein sequence ID" value="VCU71704.1"/>
    <property type="molecule type" value="Genomic_DNA"/>
</dbReference>
<gene>
    <name evidence="3" type="ORF">PIGHUM_03792</name>
</gene>
<dbReference type="Gene3D" id="1.10.260.40">
    <property type="entry name" value="lambda repressor-like DNA-binding domains"/>
    <property type="match status" value="1"/>
</dbReference>
<evidence type="ECO:0000259" key="2">
    <source>
        <dbReference type="PROSITE" id="PS50943"/>
    </source>
</evidence>
<dbReference type="GO" id="GO:0005829">
    <property type="term" value="C:cytosol"/>
    <property type="evidence" value="ECO:0007669"/>
    <property type="project" value="TreeGrafter"/>
</dbReference>
<evidence type="ECO:0000313" key="4">
    <source>
        <dbReference type="Proteomes" id="UP000277294"/>
    </source>
</evidence>
<keyword evidence="4" id="KW-1185">Reference proteome</keyword>
<dbReference type="SMART" id="SM00530">
    <property type="entry name" value="HTH_XRE"/>
    <property type="match status" value="1"/>
</dbReference>
<dbReference type="Pfam" id="PF13560">
    <property type="entry name" value="HTH_31"/>
    <property type="match status" value="1"/>
</dbReference>
<evidence type="ECO:0000256" key="1">
    <source>
        <dbReference type="ARBA" id="ARBA00023125"/>
    </source>
</evidence>
<dbReference type="CDD" id="cd00093">
    <property type="entry name" value="HTH_XRE"/>
    <property type="match status" value="1"/>
</dbReference>
<name>A0A3P4B5X5_9BURK</name>
<dbReference type="PANTHER" id="PTHR46797">
    <property type="entry name" value="HTH-TYPE TRANSCRIPTIONAL REGULATOR"/>
    <property type="match status" value="1"/>
</dbReference>
<dbReference type="Proteomes" id="UP000277294">
    <property type="component" value="Unassembled WGS sequence"/>
</dbReference>
<dbReference type="GO" id="GO:0003677">
    <property type="term" value="F:DNA binding"/>
    <property type="evidence" value="ECO:0007669"/>
    <property type="project" value="UniProtKB-KW"/>
</dbReference>
<protein>
    <submittedName>
        <fullName evidence="3">Transcriptional repressor DicA</fullName>
    </submittedName>
</protein>
<feature type="domain" description="HTH cro/C1-type" evidence="2">
    <location>
        <begin position="8"/>
        <end position="63"/>
    </location>
</feature>
<dbReference type="OrthoDB" id="73827at2"/>
<proteinExistence type="predicted"/>